<keyword evidence="2" id="KW-1185">Reference proteome</keyword>
<evidence type="ECO:0000313" key="2">
    <source>
        <dbReference type="Proteomes" id="UP001152484"/>
    </source>
</evidence>
<reference evidence="1" key="1">
    <citation type="submission" date="2022-07" db="EMBL/GenBank/DDBJ databases">
        <authorList>
            <person name="Macas J."/>
            <person name="Novak P."/>
            <person name="Neumann P."/>
        </authorList>
    </citation>
    <scope>NUCLEOTIDE SEQUENCE</scope>
</reference>
<proteinExistence type="predicted"/>
<comment type="caution">
    <text evidence="1">The sequence shown here is derived from an EMBL/GenBank/DDBJ whole genome shotgun (WGS) entry which is preliminary data.</text>
</comment>
<name>A0A9P0Z1J9_CUSEU</name>
<organism evidence="1 2">
    <name type="scientific">Cuscuta europaea</name>
    <name type="common">European dodder</name>
    <dbReference type="NCBI Taxonomy" id="41803"/>
    <lineage>
        <taxon>Eukaryota</taxon>
        <taxon>Viridiplantae</taxon>
        <taxon>Streptophyta</taxon>
        <taxon>Embryophyta</taxon>
        <taxon>Tracheophyta</taxon>
        <taxon>Spermatophyta</taxon>
        <taxon>Magnoliopsida</taxon>
        <taxon>eudicotyledons</taxon>
        <taxon>Gunneridae</taxon>
        <taxon>Pentapetalae</taxon>
        <taxon>asterids</taxon>
        <taxon>lamiids</taxon>
        <taxon>Solanales</taxon>
        <taxon>Convolvulaceae</taxon>
        <taxon>Cuscuteae</taxon>
        <taxon>Cuscuta</taxon>
        <taxon>Cuscuta subgen. Cuscuta</taxon>
    </lineage>
</organism>
<dbReference type="AlphaFoldDB" id="A0A9P0Z1J9"/>
<sequence length="477" mass="51869">MESDAGVPKTVIDSARVSKVVCVMDSDKVPQVDVFAVPNSHKHTVCFDMLYGRPLLAQANSDYASAIPASDAANTLGASLIDDIVPNNNKAVSVSDALVTANNQAVSFVDVIVPKNAAIAAPLKDHSEYENVVASHASATPLKDHSDSENVVASHATATPLKDHSDSENAVASHATEATMEAQTIYSIDVPIPECEAAVPSIPYDVVSVTAKVNAAEAPTCAKDQASGPIMLSSHPIEAPNAANHTVQHPLTTDSGSFDAEYHTDAPMDATICAEVFVQHLVALDETPVATLNVAVTEGIHQLSRPGNDEIISNPQHEIAVTKLVPNMSSDEIISEDTQMRTFSISGHADNLTIEEEKLEGFTQVQRRRSRNSISKIPPNEDTEEVQLYYEVGYRSHPMITRRHSKRPQNETTYFLYRVDERFDSPQKLAAALQRFKLSRLEETTYMPCLKNAIRFHNKYNRSIAASLGIPSKNFNC</sequence>
<dbReference type="OrthoDB" id="1327997at2759"/>
<dbReference type="EMBL" id="CAMAPE010000016">
    <property type="protein sequence ID" value="CAH9082613.1"/>
    <property type="molecule type" value="Genomic_DNA"/>
</dbReference>
<dbReference type="Proteomes" id="UP001152484">
    <property type="component" value="Unassembled WGS sequence"/>
</dbReference>
<accession>A0A9P0Z1J9</accession>
<gene>
    <name evidence="1" type="ORF">CEURO_LOCUS8317</name>
</gene>
<protein>
    <submittedName>
        <fullName evidence="1">Uncharacterized protein</fullName>
    </submittedName>
</protein>
<evidence type="ECO:0000313" key="1">
    <source>
        <dbReference type="EMBL" id="CAH9082613.1"/>
    </source>
</evidence>